<feature type="transmembrane region" description="Helical" evidence="11">
    <location>
        <begin position="262"/>
        <end position="278"/>
    </location>
</feature>
<organism evidence="13 14">
    <name type="scientific">Wallemia ichthyophaga</name>
    <dbReference type="NCBI Taxonomy" id="245174"/>
    <lineage>
        <taxon>Eukaryota</taxon>
        <taxon>Fungi</taxon>
        <taxon>Dikarya</taxon>
        <taxon>Basidiomycota</taxon>
        <taxon>Wallemiomycotina</taxon>
        <taxon>Wallemiomycetes</taxon>
        <taxon>Wallemiales</taxon>
        <taxon>Wallemiaceae</taxon>
        <taxon>Wallemia</taxon>
    </lineage>
</organism>
<dbReference type="PROSITE" id="PS50922">
    <property type="entry name" value="TLC"/>
    <property type="match status" value="1"/>
</dbReference>
<dbReference type="InterPro" id="IPR006634">
    <property type="entry name" value="TLC-dom"/>
</dbReference>
<evidence type="ECO:0000256" key="4">
    <source>
        <dbReference type="ARBA" id="ARBA00022692"/>
    </source>
</evidence>
<dbReference type="GO" id="GO:0050291">
    <property type="term" value="F:sphingosine N-acyltransferase activity"/>
    <property type="evidence" value="ECO:0007669"/>
    <property type="project" value="InterPro"/>
</dbReference>
<keyword evidence="7 9" id="KW-0472">Membrane</keyword>
<dbReference type="InterPro" id="IPR016439">
    <property type="entry name" value="Lag1/Lac1-like"/>
</dbReference>
<keyword evidence="8" id="KW-0325">Glycoprotein</keyword>
<dbReference type="Proteomes" id="UP000306954">
    <property type="component" value="Unassembled WGS sequence"/>
</dbReference>
<feature type="transmembrane region" description="Helical" evidence="11">
    <location>
        <begin position="371"/>
        <end position="393"/>
    </location>
</feature>
<dbReference type="EMBL" id="SPOF01000088">
    <property type="protein sequence ID" value="TIB07585.1"/>
    <property type="molecule type" value="Genomic_DNA"/>
</dbReference>
<comment type="caution">
    <text evidence="13">The sequence shown here is derived from an EMBL/GenBank/DDBJ whole genome shotgun (WGS) entry which is preliminary data.</text>
</comment>
<dbReference type="AlphaFoldDB" id="A0A4T0H205"/>
<feature type="transmembrane region" description="Helical" evidence="11">
    <location>
        <begin position="144"/>
        <end position="166"/>
    </location>
</feature>
<proteinExistence type="inferred from homology"/>
<comment type="subcellular location">
    <subcellularLocation>
        <location evidence="1">Endoplasmic reticulum membrane</location>
        <topology evidence="1">Multi-pass membrane protein</topology>
    </subcellularLocation>
</comment>
<feature type="transmembrane region" description="Helical" evidence="11">
    <location>
        <begin position="187"/>
        <end position="205"/>
    </location>
</feature>
<evidence type="ECO:0000256" key="7">
    <source>
        <dbReference type="ARBA" id="ARBA00023136"/>
    </source>
</evidence>
<protein>
    <recommendedName>
        <fullName evidence="12">TLC domain-containing protein</fullName>
    </recommendedName>
</protein>
<sequence length="420" mass="49995">MSAPRPTTRQRSSSSISISNAIQDIRCAYLTRLAAILTSPSDIPQPGQIHTNPASKRKTKSQDRLPPSRGFLIDLFTMQWMIHPSPVTSLKMIVITLVAWLNWRVFTPDAPNPLSPLLFLSNPVPRHADDPLSTTRYAKSYYDILFVLFYVIVFSFLRQFITLYILHPFAVKIGTKPAKIPRFLEQAYTFLYFLSAGSIGVWVMYQEPTWWYRTEHFWLEYPHWDMKYHIKLYYLLQTSYWLQQMLVLILRLEKPRKDFNELVMHHIVTLWLILWSYLINLSMIGNAIFVTMDVSDIFLALAKCYNYVQPGHWLGNVIFGFFIIVWTYMRHWLNLRILYSVYTQFTLIPLENRRWWTPDGVWMVGWMQWQIFLPILALQLLNLFWYFLIWRILIRALVYNHLADERSDDEEDEGDEVKKE</sequence>
<evidence type="ECO:0000256" key="10">
    <source>
        <dbReference type="SAM" id="MobiDB-lite"/>
    </source>
</evidence>
<comment type="similarity">
    <text evidence="2">Belongs to the sphingosine N-acyltransferase family.</text>
</comment>
<name>A0A4T0H205_WALIC</name>
<feature type="transmembrane region" description="Helical" evidence="11">
    <location>
        <begin position="313"/>
        <end position="329"/>
    </location>
</feature>
<evidence type="ECO:0000256" key="8">
    <source>
        <dbReference type="ARBA" id="ARBA00023180"/>
    </source>
</evidence>
<evidence type="ECO:0000313" key="14">
    <source>
        <dbReference type="Proteomes" id="UP000306954"/>
    </source>
</evidence>
<dbReference type="SMART" id="SM00724">
    <property type="entry name" value="TLC"/>
    <property type="match status" value="1"/>
</dbReference>
<keyword evidence="5" id="KW-0256">Endoplasmic reticulum</keyword>
<keyword evidence="3" id="KW-0808">Transferase</keyword>
<evidence type="ECO:0000313" key="13">
    <source>
        <dbReference type="EMBL" id="TIB07585.1"/>
    </source>
</evidence>
<dbReference type="PANTHER" id="PTHR12560:SF11">
    <property type="entry name" value="CERAMIDE SYNTHASE LAC1-RELATED"/>
    <property type="match status" value="1"/>
</dbReference>
<dbReference type="GO" id="GO:0005789">
    <property type="term" value="C:endoplasmic reticulum membrane"/>
    <property type="evidence" value="ECO:0007669"/>
    <property type="project" value="UniProtKB-SubCell"/>
</dbReference>
<dbReference type="GO" id="GO:0046513">
    <property type="term" value="P:ceramide biosynthetic process"/>
    <property type="evidence" value="ECO:0007669"/>
    <property type="project" value="InterPro"/>
</dbReference>
<feature type="domain" description="TLC" evidence="12">
    <location>
        <begin position="178"/>
        <end position="398"/>
    </location>
</feature>
<feature type="region of interest" description="Disordered" evidence="10">
    <location>
        <begin position="42"/>
        <end position="66"/>
    </location>
</feature>
<evidence type="ECO:0000256" key="6">
    <source>
        <dbReference type="ARBA" id="ARBA00022989"/>
    </source>
</evidence>
<dbReference type="PANTHER" id="PTHR12560">
    <property type="entry name" value="LONGEVITY ASSURANCE FACTOR 1 LAG1"/>
    <property type="match status" value="1"/>
</dbReference>
<reference evidence="13 14" key="1">
    <citation type="submission" date="2019-03" db="EMBL/GenBank/DDBJ databases">
        <title>Sequencing 23 genomes of Wallemia ichthyophaga.</title>
        <authorList>
            <person name="Gostincar C."/>
        </authorList>
    </citation>
    <scope>NUCLEOTIDE SEQUENCE [LARGE SCALE GENOMIC DNA]</scope>
    <source>
        <strain evidence="13 14">EXF-8621</strain>
    </source>
</reference>
<evidence type="ECO:0000256" key="3">
    <source>
        <dbReference type="ARBA" id="ARBA00022679"/>
    </source>
</evidence>
<evidence type="ECO:0000256" key="1">
    <source>
        <dbReference type="ARBA" id="ARBA00004477"/>
    </source>
</evidence>
<keyword evidence="4 9" id="KW-0812">Transmembrane</keyword>
<evidence type="ECO:0000256" key="11">
    <source>
        <dbReference type="SAM" id="Phobius"/>
    </source>
</evidence>
<keyword evidence="6 11" id="KW-1133">Transmembrane helix</keyword>
<evidence type="ECO:0000256" key="9">
    <source>
        <dbReference type="PROSITE-ProRule" id="PRU00205"/>
    </source>
</evidence>
<evidence type="ECO:0000259" key="12">
    <source>
        <dbReference type="PROSITE" id="PS50922"/>
    </source>
</evidence>
<accession>A0A4T0H205</accession>
<feature type="compositionally biased region" description="Polar residues" evidence="10">
    <location>
        <begin position="42"/>
        <end position="54"/>
    </location>
</feature>
<evidence type="ECO:0000256" key="2">
    <source>
        <dbReference type="ARBA" id="ARBA00009808"/>
    </source>
</evidence>
<dbReference type="Pfam" id="PF03798">
    <property type="entry name" value="TRAM_LAG1_CLN8"/>
    <property type="match status" value="1"/>
</dbReference>
<gene>
    <name evidence="13" type="ORF">E3P90_04028</name>
</gene>
<feature type="transmembrane region" description="Helical" evidence="11">
    <location>
        <begin position="232"/>
        <end position="250"/>
    </location>
</feature>
<evidence type="ECO:0000256" key="5">
    <source>
        <dbReference type="ARBA" id="ARBA00022824"/>
    </source>
</evidence>